<proteinExistence type="predicted"/>
<evidence type="ECO:0000313" key="2">
    <source>
        <dbReference type="Proteomes" id="UP000265631"/>
    </source>
</evidence>
<organism evidence="1 2">
    <name type="scientific">Fusarium flagelliforme</name>
    <dbReference type="NCBI Taxonomy" id="2675880"/>
    <lineage>
        <taxon>Eukaryota</taxon>
        <taxon>Fungi</taxon>
        <taxon>Dikarya</taxon>
        <taxon>Ascomycota</taxon>
        <taxon>Pezizomycotina</taxon>
        <taxon>Sordariomycetes</taxon>
        <taxon>Hypocreomycetidae</taxon>
        <taxon>Hypocreales</taxon>
        <taxon>Nectriaceae</taxon>
        <taxon>Fusarium</taxon>
        <taxon>Fusarium incarnatum-equiseti species complex</taxon>
    </lineage>
</organism>
<dbReference type="Proteomes" id="UP000265631">
    <property type="component" value="Unassembled WGS sequence"/>
</dbReference>
<sequence>MTCIPSSPKDIATVQVGGRTYVFFINKDNRLCYISKANDEQITRFVAQPLEIETGMTIKSDSRQVAAAAWVPKKQPCDTKEPWEIRVYCVGDDNGHGYLQEVCLGSKDKGVWYQGWMGCQRQKDEYDERRYVDEGSSLAAVGTGFESLQVFVSGRGQNGMPKIGVYSYKAEKRDWVEEWIREPLFNV</sequence>
<dbReference type="EMBL" id="PXXK01000026">
    <property type="protein sequence ID" value="RFN54537.1"/>
    <property type="molecule type" value="Genomic_DNA"/>
</dbReference>
<protein>
    <recommendedName>
        <fullName evidence="3">Fucose-specific lectin</fullName>
    </recommendedName>
</protein>
<reference evidence="1 2" key="1">
    <citation type="journal article" date="2018" name="PLoS Pathog.">
        <title>Evolution of structural diversity of trichothecenes, a family of toxins produced by plant pathogenic and entomopathogenic fungi.</title>
        <authorList>
            <person name="Proctor R.H."/>
            <person name="McCormick S.P."/>
            <person name="Kim H.S."/>
            <person name="Cardoza R.E."/>
            <person name="Stanley A.M."/>
            <person name="Lindo L."/>
            <person name="Kelly A."/>
            <person name="Brown D.W."/>
            <person name="Lee T."/>
            <person name="Vaughan M.M."/>
            <person name="Alexander N.J."/>
            <person name="Busman M."/>
            <person name="Gutierrez S."/>
        </authorList>
    </citation>
    <scope>NUCLEOTIDE SEQUENCE [LARGE SCALE GENOMIC DNA]</scope>
    <source>
        <strain evidence="1 2">NRRL 13405</strain>
    </source>
</reference>
<gene>
    <name evidence="1" type="ORF">FIE12Z_1192</name>
</gene>
<dbReference type="Gene3D" id="2.120.10.70">
    <property type="entry name" value="Fucose-specific lectin"/>
    <property type="match status" value="1"/>
</dbReference>
<evidence type="ECO:0000313" key="1">
    <source>
        <dbReference type="EMBL" id="RFN54537.1"/>
    </source>
</evidence>
<dbReference type="OrthoDB" id="4652505at2759"/>
<keyword evidence="2" id="KW-1185">Reference proteome</keyword>
<accession>A0A395N3S3</accession>
<name>A0A395N3S3_9HYPO</name>
<comment type="caution">
    <text evidence="1">The sequence shown here is derived from an EMBL/GenBank/DDBJ whole genome shotgun (WGS) entry which is preliminary data.</text>
</comment>
<dbReference type="AlphaFoldDB" id="A0A395N3S3"/>
<evidence type="ECO:0008006" key="3">
    <source>
        <dbReference type="Google" id="ProtNLM"/>
    </source>
</evidence>